<evidence type="ECO:0000313" key="1">
    <source>
        <dbReference type="EMBL" id="NCS59541.1"/>
    </source>
</evidence>
<evidence type="ECO:0000313" key="2">
    <source>
        <dbReference type="Proteomes" id="UP000799330"/>
    </source>
</evidence>
<reference evidence="1" key="1">
    <citation type="journal article" date="2019" name="Mol. Ecol.">
        <title>Genome evolution and host-microbiome shifts correspond with intraspecific niche divergence within harmful algal bloom-forming Microcystis aeruginosa.</title>
        <authorList>
            <person name="Jackrel S.L."/>
            <person name="White J.D."/>
            <person name="Evans J.T."/>
            <person name="Buffin K."/>
            <person name="Hayden K."/>
            <person name="Sarnelle O."/>
            <person name="Denef V.J."/>
        </authorList>
    </citation>
    <scope>NUCLEOTIDE SEQUENCE</scope>
    <source>
        <strain evidence="1">G11-04</strain>
    </source>
</reference>
<protein>
    <recommendedName>
        <fullName evidence="3">ATPase</fullName>
    </recommendedName>
</protein>
<sequence length="276" mass="31811">MTTCNQSPHEIIADKLKQLFAILTEKKSLIILDDVQNLFIPGVFAGQYQTEYQDYQSLFKMITDIEHQSNLILISQEQCAEMHCLDEELYSIKYLELLGIDDSTILENIGLNDRDSWLKLIELYEGNLAYLKDIASLIKDVFAGQVAEFLAENNLIITTAMESRLKHLFTRLSPVEQEIVLRLSNFENPVSRQKLKETLELSSMEYINGLQSLRERYLIATTKTESIYFSLSPIFRKYISKFEGISSRNSCSEKLFSSTEQRRIGETPTATRHNIL</sequence>
<organism evidence="1 2">
    <name type="scientific">Microcystis aeruginosa G11-04</name>
    <dbReference type="NCBI Taxonomy" id="2685956"/>
    <lineage>
        <taxon>Bacteria</taxon>
        <taxon>Bacillati</taxon>
        <taxon>Cyanobacteriota</taxon>
        <taxon>Cyanophyceae</taxon>
        <taxon>Oscillatoriophycideae</taxon>
        <taxon>Chroococcales</taxon>
        <taxon>Microcystaceae</taxon>
        <taxon>Microcystis</taxon>
    </lineage>
</organism>
<proteinExistence type="predicted"/>
<evidence type="ECO:0008006" key="3">
    <source>
        <dbReference type="Google" id="ProtNLM"/>
    </source>
</evidence>
<dbReference type="EMBL" id="JAADAI010000489">
    <property type="protein sequence ID" value="NCS59541.1"/>
    <property type="molecule type" value="Genomic_DNA"/>
</dbReference>
<dbReference type="AlphaFoldDB" id="A0A966L8D9"/>
<gene>
    <name evidence="1" type="ORF">GPJ16_23065</name>
</gene>
<comment type="caution">
    <text evidence="1">The sequence shown here is derived from an EMBL/GenBank/DDBJ whole genome shotgun (WGS) entry which is preliminary data.</text>
</comment>
<dbReference type="Proteomes" id="UP000799330">
    <property type="component" value="Unassembled WGS sequence"/>
</dbReference>
<dbReference type="InterPro" id="IPR027417">
    <property type="entry name" value="P-loop_NTPase"/>
</dbReference>
<name>A0A966L8D9_MICAE</name>
<dbReference type="SUPFAM" id="SSF52540">
    <property type="entry name" value="P-loop containing nucleoside triphosphate hydrolases"/>
    <property type="match status" value="1"/>
</dbReference>
<accession>A0A966L8D9</accession>